<keyword evidence="4" id="KW-0812">Transmembrane</keyword>
<dbReference type="InterPro" id="IPR051012">
    <property type="entry name" value="CellSynth/LPSAsmb/PSIAsmb"/>
</dbReference>
<organism evidence="5 6">
    <name type="scientific">Streptomyces liliiviolaceus</name>
    <dbReference type="NCBI Taxonomy" id="2823109"/>
    <lineage>
        <taxon>Bacteria</taxon>
        <taxon>Bacillati</taxon>
        <taxon>Actinomycetota</taxon>
        <taxon>Actinomycetes</taxon>
        <taxon>Kitasatosporales</taxon>
        <taxon>Streptomycetaceae</taxon>
        <taxon>Streptomyces</taxon>
    </lineage>
</organism>
<dbReference type="PANTHER" id="PTHR45586:SF14">
    <property type="entry name" value="TETRATRICOPEPTIDE TPR_2 REPEAT PROTEIN"/>
    <property type="match status" value="1"/>
</dbReference>
<evidence type="ECO:0000256" key="1">
    <source>
        <dbReference type="ARBA" id="ARBA00022737"/>
    </source>
</evidence>
<accession>A0A940XR69</accession>
<dbReference type="SMART" id="SM00028">
    <property type="entry name" value="TPR"/>
    <property type="match status" value="5"/>
</dbReference>
<keyword evidence="2 3" id="KW-0802">TPR repeat</keyword>
<feature type="transmembrane region" description="Helical" evidence="4">
    <location>
        <begin position="12"/>
        <end position="32"/>
    </location>
</feature>
<sequence length="481" mass="50044">MDSGVKREVLVRRVLAGAVVGCFVLGGVLVAMPDGDRPPPPSPGPVARAATAVGSGAPASLPDLVALISDREAHLRAHPGDVRSWAELGTAYVERGRRTAEPKFYPKADAALRTSLKGRPKGNTEALRGMAALADARHDFRAARGWGEAAVAASPKRWSGYAALIDAYRGLGDYKGARRVLAKLVELPSGSGSGGASGSGASGGRPGAQVSVRAGLVYRDRGWREDSAAALSDAAALAAAPAERADCLVRVGESAWERGEAAESLRAFEAALRADPGEHAARAGQGRALAALGRDSEALLAYQSALAKQPLPRYALELGELYESLGLGGAARAQYDVLRARVREGDAAGVNEELVLGLFEADHGDAGGAVRRLRGEWARHPSAAVADALGWALHRDGKDKEALGFATRATDRVRGGGARVALYSFHRGVIARGLGDDSGARRHLGEALRISPVFSPLLVPVALRALEELGEAEPRPAGALR</sequence>
<dbReference type="PROSITE" id="PS50005">
    <property type="entry name" value="TPR"/>
    <property type="match status" value="1"/>
</dbReference>
<dbReference type="SUPFAM" id="SSF48452">
    <property type="entry name" value="TPR-like"/>
    <property type="match status" value="2"/>
</dbReference>
<dbReference type="AlphaFoldDB" id="A0A940XR69"/>
<evidence type="ECO:0000256" key="2">
    <source>
        <dbReference type="ARBA" id="ARBA00022803"/>
    </source>
</evidence>
<keyword evidence="1" id="KW-0677">Repeat</keyword>
<gene>
    <name evidence="5" type="ORF">J8N05_10900</name>
</gene>
<dbReference type="EMBL" id="JAGPYQ010000001">
    <property type="protein sequence ID" value="MBQ0848716.1"/>
    <property type="molecule type" value="Genomic_DNA"/>
</dbReference>
<keyword evidence="6" id="KW-1185">Reference proteome</keyword>
<dbReference type="Gene3D" id="1.25.40.10">
    <property type="entry name" value="Tetratricopeptide repeat domain"/>
    <property type="match status" value="1"/>
</dbReference>
<evidence type="ECO:0000313" key="6">
    <source>
        <dbReference type="Proteomes" id="UP000677413"/>
    </source>
</evidence>
<feature type="repeat" description="TPR" evidence="3">
    <location>
        <begin position="245"/>
        <end position="278"/>
    </location>
</feature>
<dbReference type="RefSeq" id="WP_210882231.1">
    <property type="nucleotide sequence ID" value="NZ_JAGPYQ010000001.1"/>
</dbReference>
<name>A0A940XR69_9ACTN</name>
<reference evidence="5 6" key="1">
    <citation type="submission" date="2021-04" db="EMBL/GenBank/DDBJ databases">
        <authorList>
            <person name="Tang X."/>
            <person name="Zhou X."/>
            <person name="Chen X."/>
            <person name="Cernava T."/>
            <person name="Zhang C."/>
        </authorList>
    </citation>
    <scope>NUCLEOTIDE SEQUENCE [LARGE SCALE GENOMIC DNA]</scope>
    <source>
        <strain evidence="5 6">BH-SS-21</strain>
    </source>
</reference>
<proteinExistence type="predicted"/>
<evidence type="ECO:0000313" key="5">
    <source>
        <dbReference type="EMBL" id="MBQ0848716.1"/>
    </source>
</evidence>
<evidence type="ECO:0000256" key="4">
    <source>
        <dbReference type="SAM" id="Phobius"/>
    </source>
</evidence>
<dbReference type="InterPro" id="IPR019734">
    <property type="entry name" value="TPR_rpt"/>
</dbReference>
<dbReference type="InterPro" id="IPR011990">
    <property type="entry name" value="TPR-like_helical_dom_sf"/>
</dbReference>
<dbReference type="Proteomes" id="UP000677413">
    <property type="component" value="Unassembled WGS sequence"/>
</dbReference>
<comment type="caution">
    <text evidence="5">The sequence shown here is derived from an EMBL/GenBank/DDBJ whole genome shotgun (WGS) entry which is preliminary data.</text>
</comment>
<keyword evidence="4" id="KW-0472">Membrane</keyword>
<protein>
    <submittedName>
        <fullName evidence="5">Tetratricopeptide repeat protein</fullName>
    </submittedName>
</protein>
<dbReference type="PANTHER" id="PTHR45586">
    <property type="entry name" value="TPR REPEAT-CONTAINING PROTEIN PA4667"/>
    <property type="match status" value="1"/>
</dbReference>
<keyword evidence="4" id="KW-1133">Transmembrane helix</keyword>
<evidence type="ECO:0000256" key="3">
    <source>
        <dbReference type="PROSITE-ProRule" id="PRU00339"/>
    </source>
</evidence>